<accession>A0AAE0T025</accession>
<keyword evidence="2" id="KW-1185">Reference proteome</keyword>
<reference evidence="1" key="2">
    <citation type="journal article" date="2021" name="Genome Biol. Evol.">
        <title>Developing a high-quality reference genome for a parasitic bivalve with doubly uniparental inheritance (Bivalvia: Unionida).</title>
        <authorList>
            <person name="Smith C.H."/>
        </authorList>
    </citation>
    <scope>NUCLEOTIDE SEQUENCE</scope>
    <source>
        <strain evidence="1">CHS0354</strain>
        <tissue evidence="1">Mantle</tissue>
    </source>
</reference>
<dbReference type="AlphaFoldDB" id="A0AAE0T025"/>
<evidence type="ECO:0000313" key="1">
    <source>
        <dbReference type="EMBL" id="KAK3600790.1"/>
    </source>
</evidence>
<dbReference type="Proteomes" id="UP001195483">
    <property type="component" value="Unassembled WGS sequence"/>
</dbReference>
<dbReference type="EMBL" id="JAEAOA010000596">
    <property type="protein sequence ID" value="KAK3600790.1"/>
    <property type="molecule type" value="Genomic_DNA"/>
</dbReference>
<protein>
    <submittedName>
        <fullName evidence="1">Uncharacterized protein</fullName>
    </submittedName>
</protein>
<evidence type="ECO:0000313" key="2">
    <source>
        <dbReference type="Proteomes" id="UP001195483"/>
    </source>
</evidence>
<name>A0AAE0T025_9BIVA</name>
<comment type="caution">
    <text evidence="1">The sequence shown here is derived from an EMBL/GenBank/DDBJ whole genome shotgun (WGS) entry which is preliminary data.</text>
</comment>
<gene>
    <name evidence="1" type="ORF">CHS0354_009224</name>
</gene>
<organism evidence="1 2">
    <name type="scientific">Potamilus streckersoni</name>
    <dbReference type="NCBI Taxonomy" id="2493646"/>
    <lineage>
        <taxon>Eukaryota</taxon>
        <taxon>Metazoa</taxon>
        <taxon>Spiralia</taxon>
        <taxon>Lophotrochozoa</taxon>
        <taxon>Mollusca</taxon>
        <taxon>Bivalvia</taxon>
        <taxon>Autobranchia</taxon>
        <taxon>Heteroconchia</taxon>
        <taxon>Palaeoheterodonta</taxon>
        <taxon>Unionida</taxon>
        <taxon>Unionoidea</taxon>
        <taxon>Unionidae</taxon>
        <taxon>Ambleminae</taxon>
        <taxon>Lampsilini</taxon>
        <taxon>Potamilus</taxon>
    </lineage>
</organism>
<reference evidence="1" key="1">
    <citation type="journal article" date="2021" name="Genome Biol. Evol.">
        <title>A High-Quality Reference Genome for a Parasitic Bivalve with Doubly Uniparental Inheritance (Bivalvia: Unionida).</title>
        <authorList>
            <person name="Smith C.H."/>
        </authorList>
    </citation>
    <scope>NUCLEOTIDE SEQUENCE</scope>
    <source>
        <strain evidence="1">CHS0354</strain>
    </source>
</reference>
<reference evidence="1" key="3">
    <citation type="submission" date="2023-05" db="EMBL/GenBank/DDBJ databases">
        <authorList>
            <person name="Smith C.H."/>
        </authorList>
    </citation>
    <scope>NUCLEOTIDE SEQUENCE</scope>
    <source>
        <strain evidence="1">CHS0354</strain>
        <tissue evidence="1">Mantle</tissue>
    </source>
</reference>
<sequence>MEESEAKLSYSGRLSLTDIVKTTILTDEEHSQSPKPVSYTYEDISDTETETKTQEIPNNGLIFTNQPKDFARKNDSCGIKPGGFKRTYSECDIDNTCVYQSKKLCKEILNQSQQNLSANGNTQSLPFPSWNDLVNQSTHAAYGKFSSYQPAEQSSTPVAKESDVYFSSNSSINCSPAVDSRPNDALSLLCSSPVSQNPLFADLYEVLVVDCNMGTFPHTLLSVLNIEKREEDVSTREHNLQHQFNNLKDKCPVDIQQLSNFYHYESALINTERFRSLHEKQFPISCKDYLIAHYNIEHHMLIDRVEKSMTLWSPERTDVLYRAPDCMTELQMAWTKQCFLSFPVVFLV</sequence>
<proteinExistence type="predicted"/>